<organism evidence="2 3">
    <name type="scientific">Aphis craccivora</name>
    <name type="common">Cowpea aphid</name>
    <dbReference type="NCBI Taxonomy" id="307492"/>
    <lineage>
        <taxon>Eukaryota</taxon>
        <taxon>Metazoa</taxon>
        <taxon>Ecdysozoa</taxon>
        <taxon>Arthropoda</taxon>
        <taxon>Hexapoda</taxon>
        <taxon>Insecta</taxon>
        <taxon>Pterygota</taxon>
        <taxon>Neoptera</taxon>
        <taxon>Paraneoptera</taxon>
        <taxon>Hemiptera</taxon>
        <taxon>Sternorrhyncha</taxon>
        <taxon>Aphidomorpha</taxon>
        <taxon>Aphidoidea</taxon>
        <taxon>Aphididae</taxon>
        <taxon>Aphidini</taxon>
        <taxon>Aphis</taxon>
        <taxon>Aphis</taxon>
    </lineage>
</organism>
<feature type="coiled-coil region" evidence="1">
    <location>
        <begin position="27"/>
        <end position="83"/>
    </location>
</feature>
<comment type="caution">
    <text evidence="2">The sequence shown here is derived from an EMBL/GenBank/DDBJ whole genome shotgun (WGS) entry which is preliminary data.</text>
</comment>
<keyword evidence="1" id="KW-0175">Coiled coil</keyword>
<reference evidence="2 3" key="1">
    <citation type="submission" date="2019-08" db="EMBL/GenBank/DDBJ databases">
        <title>Whole genome of Aphis craccivora.</title>
        <authorList>
            <person name="Voronova N.V."/>
            <person name="Shulinski R.S."/>
            <person name="Bandarenka Y.V."/>
            <person name="Zhorov D.G."/>
            <person name="Warner D."/>
        </authorList>
    </citation>
    <scope>NUCLEOTIDE SEQUENCE [LARGE SCALE GENOMIC DNA]</scope>
    <source>
        <strain evidence="2">180601</strain>
        <tissue evidence="2">Whole Body</tissue>
    </source>
</reference>
<gene>
    <name evidence="2" type="ORF">FWK35_00021013</name>
</gene>
<evidence type="ECO:0000313" key="3">
    <source>
        <dbReference type="Proteomes" id="UP000478052"/>
    </source>
</evidence>
<dbReference type="AlphaFoldDB" id="A0A6G0Y893"/>
<sequence>MAPKKNVAEEAFNTFKTEVERNNRYLVDQLLQKINKLEEKCSNMEEENTRKIGEIEENYDRTIELIEQELNEVKIKYDRVNRQPVHNYKPEPTHNTKISRPIFYGNNYDVHPKDFLY</sequence>
<name>A0A6G0Y893_APHCR</name>
<keyword evidence="3" id="KW-1185">Reference proteome</keyword>
<dbReference type="Proteomes" id="UP000478052">
    <property type="component" value="Unassembled WGS sequence"/>
</dbReference>
<evidence type="ECO:0000313" key="2">
    <source>
        <dbReference type="EMBL" id="KAF0751098.1"/>
    </source>
</evidence>
<proteinExistence type="predicted"/>
<dbReference type="EMBL" id="VUJU01005475">
    <property type="protein sequence ID" value="KAF0751098.1"/>
    <property type="molecule type" value="Genomic_DNA"/>
</dbReference>
<protein>
    <submittedName>
        <fullName evidence="2">Uncharacterized protein</fullName>
    </submittedName>
</protein>
<evidence type="ECO:0000256" key="1">
    <source>
        <dbReference type="SAM" id="Coils"/>
    </source>
</evidence>
<accession>A0A6G0Y893</accession>